<accession>A0ABS2EW07</accession>
<evidence type="ECO:0000313" key="3">
    <source>
        <dbReference type="Proteomes" id="UP000703295"/>
    </source>
</evidence>
<protein>
    <submittedName>
        <fullName evidence="2">Type VI secretion system contractile sheath protein TssC</fullName>
    </submittedName>
</protein>
<sequence>MAEAELQKNKIVSPSAEETNQATQASQAKKDVSQLLSAFGGFNAIRGFMPDADNLNPARKAVKAVFLSDKRFKEKRENLINDIKGWLEILNEGHESATEFVDACKAKEDKYTQILSQGITDALFATANLERSYRTLDSFFKTANTEKVKNLRIINVYKDDIADNDSGFAQEVDTLLRNGFDRLSLKDCYSLLVIPGNVFQDKPTLLQWAKIAFKYKVMLITDHADEYSFDDLQANTEGYRDSDIELQNVIMTANWLVGRDSEKLSEDEKDSPAFYIGGSGALAGKLYDESANMAQGAGGKKYGTLDGIKGVKLDLLKSEIAALMDNQVIPMVYSDGRVMAFNNTNLYNGDNTAMKEYPIVRVFDWVKKVLMNYVHEVALENWDPYNSPKNLKSKIQAFLNDYKGYGNLFQNYEIKEPTQDPVTKRITCDISLTPFYSAKNFIIKVSADKKDKEAQMA</sequence>
<gene>
    <name evidence="2" type="ORF">H6A31_09215</name>
</gene>
<evidence type="ECO:0000313" key="2">
    <source>
        <dbReference type="EMBL" id="MBM6758852.1"/>
    </source>
</evidence>
<reference evidence="2 3" key="1">
    <citation type="journal article" date="2021" name="Sci. Rep.">
        <title>The distribution of antibiotic resistance genes in chicken gut microbiota commensals.</title>
        <authorList>
            <person name="Juricova H."/>
            <person name="Matiasovicova J."/>
            <person name="Kubasova T."/>
            <person name="Cejkova D."/>
            <person name="Rychlik I."/>
        </authorList>
    </citation>
    <scope>NUCLEOTIDE SEQUENCE [LARGE SCALE GENOMIC DNA]</scope>
    <source>
        <strain evidence="2 3">An801</strain>
    </source>
</reference>
<dbReference type="InterPro" id="IPR035576">
    <property type="entry name" value="T6SS_TssC"/>
</dbReference>
<feature type="region of interest" description="Disordered" evidence="1">
    <location>
        <begin position="1"/>
        <end position="27"/>
    </location>
</feature>
<name>A0ABS2EW07_9BACE</name>
<dbReference type="RefSeq" id="WP_204476027.1">
    <property type="nucleotide sequence ID" value="NZ_JACJJW010000022.1"/>
</dbReference>
<proteinExistence type="predicted"/>
<organism evidence="2 3">
    <name type="scientific">Bacteroides mediterraneensis</name>
    <dbReference type="NCBI Taxonomy" id="1841856"/>
    <lineage>
        <taxon>Bacteria</taxon>
        <taxon>Pseudomonadati</taxon>
        <taxon>Bacteroidota</taxon>
        <taxon>Bacteroidia</taxon>
        <taxon>Bacteroidales</taxon>
        <taxon>Bacteroidaceae</taxon>
        <taxon>Bacteroides</taxon>
    </lineage>
</organism>
<feature type="compositionally biased region" description="Polar residues" evidence="1">
    <location>
        <begin position="10"/>
        <end position="27"/>
    </location>
</feature>
<dbReference type="EMBL" id="JACJJW010000022">
    <property type="protein sequence ID" value="MBM6758852.1"/>
    <property type="molecule type" value="Genomic_DNA"/>
</dbReference>
<dbReference type="Pfam" id="PF17541">
    <property type="entry name" value="TssC"/>
    <property type="match status" value="1"/>
</dbReference>
<comment type="caution">
    <text evidence="2">The sequence shown here is derived from an EMBL/GenBank/DDBJ whole genome shotgun (WGS) entry which is preliminary data.</text>
</comment>
<keyword evidence="3" id="KW-1185">Reference proteome</keyword>
<dbReference type="Proteomes" id="UP000703295">
    <property type="component" value="Unassembled WGS sequence"/>
</dbReference>
<evidence type="ECO:0000256" key="1">
    <source>
        <dbReference type="SAM" id="MobiDB-lite"/>
    </source>
</evidence>